<dbReference type="Proteomes" id="UP000287033">
    <property type="component" value="Unassembled WGS sequence"/>
</dbReference>
<dbReference type="GO" id="GO:0051015">
    <property type="term" value="F:actin filament binding"/>
    <property type="evidence" value="ECO:0007669"/>
    <property type="project" value="InterPro"/>
</dbReference>
<reference evidence="2 3" key="1">
    <citation type="journal article" date="2018" name="Nat. Ecol. Evol.">
        <title>Shark genomes provide insights into elasmobranch evolution and the origin of vertebrates.</title>
        <authorList>
            <person name="Hara Y"/>
            <person name="Yamaguchi K"/>
            <person name="Onimaru K"/>
            <person name="Kadota M"/>
            <person name="Koyanagi M"/>
            <person name="Keeley SD"/>
            <person name="Tatsumi K"/>
            <person name="Tanaka K"/>
            <person name="Motone F"/>
            <person name="Kageyama Y"/>
            <person name="Nozu R"/>
            <person name="Adachi N"/>
            <person name="Nishimura O"/>
            <person name="Nakagawa R"/>
            <person name="Tanegashima C"/>
            <person name="Kiyatake I"/>
            <person name="Matsumoto R"/>
            <person name="Murakumo K"/>
            <person name="Nishida K"/>
            <person name="Terakita A"/>
            <person name="Kuratani S"/>
            <person name="Sato K"/>
            <person name="Hyodo S Kuraku.S."/>
        </authorList>
    </citation>
    <scope>NUCLEOTIDE SEQUENCE [LARGE SCALE GENOMIC DNA]</scope>
</reference>
<dbReference type="InterPro" id="IPR055297">
    <property type="entry name" value="NEBU/NEBL"/>
</dbReference>
<sequence>KEYKKDLEEHIKGRNLSGLEITPAMLHVKYATKIGCEKEYRKDLEEGVKGKGLTVVEETPEMMRAKNATYILNEVNITQCQQCVSCAQDNEMLHSIEL</sequence>
<gene>
    <name evidence="2" type="ORF">chiPu_0025622</name>
</gene>
<protein>
    <submittedName>
        <fullName evidence="2">Uncharacterized protein</fullName>
    </submittedName>
</protein>
<evidence type="ECO:0000313" key="2">
    <source>
        <dbReference type="EMBL" id="GCC41946.1"/>
    </source>
</evidence>
<dbReference type="STRING" id="137246.A0A401TH63"/>
<dbReference type="OrthoDB" id="10070368at2759"/>
<dbReference type="PANTHER" id="PTHR11039:SF37">
    <property type="entry name" value="NEBULIN"/>
    <property type="match status" value="1"/>
</dbReference>
<proteinExistence type="predicted"/>
<accession>A0A401TH63</accession>
<dbReference type="PANTHER" id="PTHR11039">
    <property type="entry name" value="NEBULIN"/>
    <property type="match status" value="1"/>
</dbReference>
<evidence type="ECO:0000313" key="3">
    <source>
        <dbReference type="Proteomes" id="UP000287033"/>
    </source>
</evidence>
<comment type="caution">
    <text evidence="2">The sequence shown here is derived from an EMBL/GenBank/DDBJ whole genome shotgun (WGS) entry which is preliminary data.</text>
</comment>
<dbReference type="GO" id="GO:0030018">
    <property type="term" value="C:Z disc"/>
    <property type="evidence" value="ECO:0007669"/>
    <property type="project" value="InterPro"/>
</dbReference>
<dbReference type="GO" id="GO:0071691">
    <property type="term" value="P:cardiac muscle thin filament assembly"/>
    <property type="evidence" value="ECO:0007669"/>
    <property type="project" value="TreeGrafter"/>
</dbReference>
<evidence type="ECO:0000256" key="1">
    <source>
        <dbReference type="ARBA" id="ARBA00023203"/>
    </source>
</evidence>
<keyword evidence="1" id="KW-0009">Actin-binding</keyword>
<feature type="non-terminal residue" evidence="2">
    <location>
        <position position="1"/>
    </location>
</feature>
<name>A0A401TH63_CHIPU</name>
<dbReference type="EMBL" id="BEZZ01062257">
    <property type="protein sequence ID" value="GCC41946.1"/>
    <property type="molecule type" value="Genomic_DNA"/>
</dbReference>
<keyword evidence="3" id="KW-1185">Reference proteome</keyword>
<organism evidence="2 3">
    <name type="scientific">Chiloscyllium punctatum</name>
    <name type="common">Brownbanded bambooshark</name>
    <name type="synonym">Hemiscyllium punctatum</name>
    <dbReference type="NCBI Taxonomy" id="137246"/>
    <lineage>
        <taxon>Eukaryota</taxon>
        <taxon>Metazoa</taxon>
        <taxon>Chordata</taxon>
        <taxon>Craniata</taxon>
        <taxon>Vertebrata</taxon>
        <taxon>Chondrichthyes</taxon>
        <taxon>Elasmobranchii</taxon>
        <taxon>Galeomorphii</taxon>
        <taxon>Galeoidea</taxon>
        <taxon>Orectolobiformes</taxon>
        <taxon>Hemiscylliidae</taxon>
        <taxon>Chiloscyllium</taxon>
    </lineage>
</organism>
<dbReference type="AlphaFoldDB" id="A0A401TH63"/>